<dbReference type="CDD" id="cd00635">
    <property type="entry name" value="PLPDE_III_YBL036c_like"/>
    <property type="match status" value="1"/>
</dbReference>
<dbReference type="HAMAP" id="MF_02087">
    <property type="entry name" value="PLP_homeostasis"/>
    <property type="match status" value="1"/>
</dbReference>
<keyword evidence="6" id="KW-1185">Reference proteome</keyword>
<dbReference type="PIRSF" id="PIRSF004848">
    <property type="entry name" value="YBL036c_PLPDEIII"/>
    <property type="match status" value="1"/>
</dbReference>
<evidence type="ECO:0000256" key="3">
    <source>
        <dbReference type="RuleBase" id="RU004514"/>
    </source>
</evidence>
<dbReference type="PANTHER" id="PTHR10146">
    <property type="entry name" value="PROLINE SYNTHETASE CO-TRANSCRIBED BACTERIAL HOMOLOG PROTEIN"/>
    <property type="match status" value="1"/>
</dbReference>
<dbReference type="Proteomes" id="UP001201449">
    <property type="component" value="Unassembled WGS sequence"/>
</dbReference>
<gene>
    <name evidence="5" type="ORF">L0U89_14260</name>
</gene>
<dbReference type="NCBIfam" id="TIGR00044">
    <property type="entry name" value="YggS family pyridoxal phosphate-dependent enzyme"/>
    <property type="match status" value="1"/>
</dbReference>
<proteinExistence type="inferred from homology"/>
<evidence type="ECO:0000259" key="4">
    <source>
        <dbReference type="Pfam" id="PF01168"/>
    </source>
</evidence>
<dbReference type="SUPFAM" id="SSF51419">
    <property type="entry name" value="PLP-binding barrel"/>
    <property type="match status" value="1"/>
</dbReference>
<accession>A0ABS9BVX4</accession>
<dbReference type="Gene3D" id="3.20.20.10">
    <property type="entry name" value="Alanine racemase"/>
    <property type="match status" value="1"/>
</dbReference>
<evidence type="ECO:0000256" key="1">
    <source>
        <dbReference type="ARBA" id="ARBA00022898"/>
    </source>
</evidence>
<dbReference type="InterPro" id="IPR001608">
    <property type="entry name" value="Ala_racemase_N"/>
</dbReference>
<reference evidence="5 6" key="1">
    <citation type="submission" date="2022-01" db="EMBL/GenBank/DDBJ databases">
        <title>Mariniradius saccharolyticus sp. nov., isolated from sediment of a river.</title>
        <authorList>
            <person name="Liu H."/>
        </authorList>
    </citation>
    <scope>NUCLEOTIDE SEQUENCE [LARGE SCALE GENOMIC DNA]</scope>
    <source>
        <strain evidence="5 6">RY-2</strain>
    </source>
</reference>
<comment type="caution">
    <text evidence="5">The sequence shown here is derived from an EMBL/GenBank/DDBJ whole genome shotgun (WGS) entry which is preliminary data.</text>
</comment>
<feature type="modified residue" description="N6-(pyridoxal phosphate)lysine" evidence="2">
    <location>
        <position position="26"/>
    </location>
</feature>
<dbReference type="InterPro" id="IPR011078">
    <property type="entry name" value="PyrdxlP_homeostasis"/>
</dbReference>
<protein>
    <recommendedName>
        <fullName evidence="2">Pyridoxal phosphate homeostasis protein</fullName>
        <shortName evidence="2">PLP homeostasis protein</shortName>
    </recommendedName>
</protein>
<sequence length="226" mass="25538">MSIKANLSSIKNSFYNPTCLLIAVSKTQPSSAILEAFGAGIRDFGENKVQELTAKQAELPGDIRWHFIGHLQTNKVKYIAPFVHLIHGVDSWKLLLEIDKQAEKSSRVCSCLLQIHIAQEETKFGLDREELQAILQNPELQHLKNVRIIGLMGMASFTEDVHQIRSEFRFLKNLFEECKSLQLPENVQLSELSMGMSGDYLIAQEEGSTMVRIGTAIFGERNYTKQ</sequence>
<name>A0ABS9BVX4_9BACT</name>
<dbReference type="PANTHER" id="PTHR10146:SF14">
    <property type="entry name" value="PYRIDOXAL PHOSPHATE HOMEOSTASIS PROTEIN"/>
    <property type="match status" value="1"/>
</dbReference>
<dbReference type="RefSeq" id="WP_234862129.1">
    <property type="nucleotide sequence ID" value="NZ_JAKEVZ010000011.1"/>
</dbReference>
<dbReference type="PROSITE" id="PS01211">
    <property type="entry name" value="UPF0001"/>
    <property type="match status" value="1"/>
</dbReference>
<dbReference type="InterPro" id="IPR029066">
    <property type="entry name" value="PLP-binding_barrel"/>
</dbReference>
<evidence type="ECO:0000313" key="5">
    <source>
        <dbReference type="EMBL" id="MCF1752222.1"/>
    </source>
</evidence>
<feature type="domain" description="Alanine racemase N-terminal" evidence="4">
    <location>
        <begin position="2"/>
        <end position="221"/>
    </location>
</feature>
<evidence type="ECO:0000313" key="6">
    <source>
        <dbReference type="Proteomes" id="UP001201449"/>
    </source>
</evidence>
<evidence type="ECO:0000256" key="2">
    <source>
        <dbReference type="HAMAP-Rule" id="MF_02087"/>
    </source>
</evidence>
<dbReference type="Pfam" id="PF01168">
    <property type="entry name" value="Ala_racemase_N"/>
    <property type="match status" value="1"/>
</dbReference>
<comment type="similarity">
    <text evidence="2 3">Belongs to the pyridoxal phosphate-binding protein YggS/PROSC family.</text>
</comment>
<comment type="function">
    <text evidence="2">Pyridoxal 5'-phosphate (PLP)-binding protein, which is involved in PLP homeostasis.</text>
</comment>
<organism evidence="5 6">
    <name type="scientific">Mariniradius sediminis</name>
    <dbReference type="NCBI Taxonomy" id="2909237"/>
    <lineage>
        <taxon>Bacteria</taxon>
        <taxon>Pseudomonadati</taxon>
        <taxon>Bacteroidota</taxon>
        <taxon>Cytophagia</taxon>
        <taxon>Cytophagales</taxon>
        <taxon>Cyclobacteriaceae</taxon>
        <taxon>Mariniradius</taxon>
    </lineage>
</organism>
<dbReference type="EMBL" id="JAKEVZ010000011">
    <property type="protein sequence ID" value="MCF1752222.1"/>
    <property type="molecule type" value="Genomic_DNA"/>
</dbReference>
<keyword evidence="1 2" id="KW-0663">Pyridoxal phosphate</keyword>